<feature type="site" description="Important for substrate specificity" evidence="4">
    <location>
        <position position="175"/>
    </location>
</feature>
<dbReference type="GO" id="GO:0036218">
    <property type="term" value="F:dTTP diphosphatase activity"/>
    <property type="evidence" value="ECO:0007669"/>
    <property type="project" value="RHEA"/>
</dbReference>
<comment type="caution">
    <text evidence="4">Lacks conserved residue(s) required for the propagation of feature annotation.</text>
</comment>
<gene>
    <name evidence="5" type="ORF">MBO_04574</name>
</gene>
<dbReference type="CDD" id="cd00555">
    <property type="entry name" value="Maf"/>
    <property type="match status" value="1"/>
</dbReference>
<comment type="function">
    <text evidence="4">Nucleoside triphosphate pyrophosphatase that hydrolyzes dTTP and UTP. May have a dual role in cell division arrest and in preventing the incorporation of modified nucleotides into cellular nucleic acids.</text>
</comment>
<comment type="catalytic activity">
    <reaction evidence="4">
        <text>dTTP + H2O = dTMP + diphosphate + H(+)</text>
        <dbReference type="Rhea" id="RHEA:28534"/>
        <dbReference type="ChEBI" id="CHEBI:15377"/>
        <dbReference type="ChEBI" id="CHEBI:15378"/>
        <dbReference type="ChEBI" id="CHEBI:33019"/>
        <dbReference type="ChEBI" id="CHEBI:37568"/>
        <dbReference type="ChEBI" id="CHEBI:63528"/>
        <dbReference type="EC" id="3.6.1.9"/>
    </reaction>
</comment>
<evidence type="ECO:0000313" key="5">
    <source>
        <dbReference type="EMBL" id="KDN25328.1"/>
    </source>
</evidence>
<organism evidence="5 6">
    <name type="scientific">Moraxella bovoculi 237</name>
    <dbReference type="NCBI Taxonomy" id="743974"/>
    <lineage>
        <taxon>Bacteria</taxon>
        <taxon>Pseudomonadati</taxon>
        <taxon>Pseudomonadota</taxon>
        <taxon>Gammaproteobacteria</taxon>
        <taxon>Moraxellales</taxon>
        <taxon>Moraxellaceae</taxon>
        <taxon>Moraxella</taxon>
    </lineage>
</organism>
<comment type="cofactor">
    <cofactor evidence="1 4">
        <name>a divalent metal cation</name>
        <dbReference type="ChEBI" id="CHEBI:60240"/>
    </cofactor>
</comment>
<dbReference type="InterPro" id="IPR003697">
    <property type="entry name" value="Maf-like"/>
</dbReference>
<dbReference type="eggNOG" id="COG0424">
    <property type="taxonomic scope" value="Bacteria"/>
</dbReference>
<keyword evidence="3 4" id="KW-0546">Nucleotide metabolism</keyword>
<dbReference type="SUPFAM" id="SSF52972">
    <property type="entry name" value="ITPase-like"/>
    <property type="match status" value="1"/>
</dbReference>
<proteinExistence type="inferred from homology"/>
<comment type="catalytic activity">
    <reaction evidence="4">
        <text>UTP + H2O = UMP + diphosphate + H(+)</text>
        <dbReference type="Rhea" id="RHEA:29395"/>
        <dbReference type="ChEBI" id="CHEBI:15377"/>
        <dbReference type="ChEBI" id="CHEBI:15378"/>
        <dbReference type="ChEBI" id="CHEBI:33019"/>
        <dbReference type="ChEBI" id="CHEBI:46398"/>
        <dbReference type="ChEBI" id="CHEBI:57865"/>
        <dbReference type="EC" id="3.6.1.9"/>
    </reaction>
</comment>
<feature type="site" description="Important for substrate specificity" evidence="4">
    <location>
        <position position="22"/>
    </location>
</feature>
<dbReference type="PIRSF" id="PIRSF006305">
    <property type="entry name" value="Maf"/>
    <property type="match status" value="1"/>
</dbReference>
<dbReference type="AlphaFoldDB" id="A0A066UM94"/>
<evidence type="ECO:0000256" key="3">
    <source>
        <dbReference type="ARBA" id="ARBA00023080"/>
    </source>
</evidence>
<keyword evidence="6" id="KW-1185">Reference proteome</keyword>
<dbReference type="Gene3D" id="3.90.950.10">
    <property type="match status" value="1"/>
</dbReference>
<dbReference type="GO" id="GO:0009117">
    <property type="term" value="P:nucleotide metabolic process"/>
    <property type="evidence" value="ECO:0007669"/>
    <property type="project" value="UniProtKB-KW"/>
</dbReference>
<keyword evidence="2 4" id="KW-0378">Hydrolase</keyword>
<dbReference type="PANTHER" id="PTHR43213">
    <property type="entry name" value="BIFUNCTIONAL DTTP/UTP PYROPHOSPHATASE/METHYLTRANSFERASE PROTEIN-RELATED"/>
    <property type="match status" value="1"/>
</dbReference>
<evidence type="ECO:0000313" key="6">
    <source>
        <dbReference type="Proteomes" id="UP000035860"/>
    </source>
</evidence>
<accession>A0A066UM94</accession>
<feature type="active site" description="Proton acceptor" evidence="4">
    <location>
        <position position="87"/>
    </location>
</feature>
<comment type="caution">
    <text evidence="5">The sequence shown here is derived from an EMBL/GenBank/DDBJ whole genome shotgun (WGS) entry which is preliminary data.</text>
</comment>
<protein>
    <recommendedName>
        <fullName evidence="4">dTTP/UTP pyrophosphatase</fullName>
        <shortName evidence="4">dTTPase/UTPase</shortName>
        <ecNumber evidence="4">3.6.1.9</ecNumber>
    </recommendedName>
    <alternativeName>
        <fullName evidence="4">Nucleoside triphosphate pyrophosphatase</fullName>
    </alternativeName>
    <alternativeName>
        <fullName evidence="4">Nucleotide pyrophosphatase</fullName>
        <shortName evidence="4">Nucleotide PPase</shortName>
    </alternativeName>
</protein>
<evidence type="ECO:0000256" key="4">
    <source>
        <dbReference type="HAMAP-Rule" id="MF_00528"/>
    </source>
</evidence>
<dbReference type="InterPro" id="IPR029001">
    <property type="entry name" value="ITPase-like_fam"/>
</dbReference>
<dbReference type="HAMAP" id="MF_00528">
    <property type="entry name" value="Maf"/>
    <property type="match status" value="1"/>
</dbReference>
<reference evidence="5 6" key="1">
    <citation type="journal article" date="2014" name="Genome Announc.">
        <title>Draft Genome Sequence of Moraxella bovoculi Strain 237T (ATCC BAA-1259T) Isolated from a Calf with Infectious Bovine Keratoconjunctivitis.</title>
        <authorList>
            <person name="Calcutt M.J."/>
            <person name="Foecking M.F."/>
            <person name="Martin N.T."/>
            <person name="Mhlanga-Mutangadura T."/>
            <person name="Reilly T.J."/>
        </authorList>
    </citation>
    <scope>NUCLEOTIDE SEQUENCE [LARGE SCALE GENOMIC DNA]</scope>
    <source>
        <strain evidence="5 6">237</strain>
    </source>
</reference>
<dbReference type="GO" id="GO:0036221">
    <property type="term" value="F:UTP diphosphatase activity"/>
    <property type="evidence" value="ECO:0007669"/>
    <property type="project" value="RHEA"/>
</dbReference>
<name>A0A066UM94_9GAMM</name>
<evidence type="ECO:0000256" key="1">
    <source>
        <dbReference type="ARBA" id="ARBA00001968"/>
    </source>
</evidence>
<dbReference type="Pfam" id="PF02545">
    <property type="entry name" value="Maf"/>
    <property type="match status" value="1"/>
</dbReference>
<evidence type="ECO:0000256" key="2">
    <source>
        <dbReference type="ARBA" id="ARBA00022801"/>
    </source>
</evidence>
<comment type="subcellular location">
    <subcellularLocation>
        <location evidence="4">Cytoplasm</location>
    </subcellularLocation>
</comment>
<dbReference type="EMBL" id="AOMT01000021">
    <property type="protein sequence ID" value="KDN25328.1"/>
    <property type="molecule type" value="Genomic_DNA"/>
</dbReference>
<dbReference type="Proteomes" id="UP000035860">
    <property type="component" value="Unassembled WGS sequence"/>
</dbReference>
<feature type="site" description="Important for substrate specificity" evidence="4">
    <location>
        <position position="88"/>
    </location>
</feature>
<dbReference type="NCBIfam" id="TIGR00172">
    <property type="entry name" value="maf"/>
    <property type="match status" value="1"/>
</dbReference>
<dbReference type="EC" id="3.6.1.9" evidence="4"/>
<dbReference type="PANTHER" id="PTHR43213:SF5">
    <property type="entry name" value="BIFUNCTIONAL DTTP_UTP PYROPHOSPHATASE_METHYLTRANSFERASE PROTEIN-RELATED"/>
    <property type="match status" value="1"/>
</dbReference>
<dbReference type="GO" id="GO:0005737">
    <property type="term" value="C:cytoplasm"/>
    <property type="evidence" value="ECO:0007669"/>
    <property type="project" value="UniProtKB-SubCell"/>
</dbReference>
<keyword evidence="4" id="KW-0963">Cytoplasm</keyword>
<comment type="similarity">
    <text evidence="4">Belongs to the Maf family. YhdE subfamily.</text>
</comment>
<sequence length="212" mass="23555">MFLLKNEGFGMIQVILASTSPRRRELLSVVGVEFEVMAADIDETWQTGESAKEYIIRMVQNKAVRAASILSDDGNRTQNPAMTITADTIGVIDDEVLTKPINKADAFDMWQKMSGRAHEVWTAVCVSIVEDGAIRHQKHVICSTQVHFIPLTDEMKERYWQTGEPADKAGAYAIQGGAMAWVERIDGSYTNVVGLPLPQTLALMNEMQSHVE</sequence>